<protein>
    <recommendedName>
        <fullName evidence="3">Phage tail assembly chaperone</fullName>
    </recommendedName>
</protein>
<organism evidence="1 2">
    <name type="scientific">Celeribacter arenosi</name>
    <dbReference type="NCBI Taxonomy" id="792649"/>
    <lineage>
        <taxon>Bacteria</taxon>
        <taxon>Pseudomonadati</taxon>
        <taxon>Pseudomonadota</taxon>
        <taxon>Alphaproteobacteria</taxon>
        <taxon>Rhodobacterales</taxon>
        <taxon>Roseobacteraceae</taxon>
        <taxon>Celeribacter</taxon>
    </lineage>
</organism>
<comment type="caution">
    <text evidence="1">The sequence shown here is derived from an EMBL/GenBank/DDBJ whole genome shotgun (WGS) entry which is preliminary data.</text>
</comment>
<dbReference type="Proteomes" id="UP001399917">
    <property type="component" value="Unassembled WGS sequence"/>
</dbReference>
<dbReference type="NCBIfam" id="TIGR02216">
    <property type="entry name" value="phage_TIGR02216"/>
    <property type="match status" value="1"/>
</dbReference>
<dbReference type="EMBL" id="BAABDF010000007">
    <property type="protein sequence ID" value="GAA3873061.1"/>
    <property type="molecule type" value="Genomic_DNA"/>
</dbReference>
<sequence length="77" mass="8255">MAMISDKGGFDWPALMRAGMRGLGLRPAEFWSLTPAELLFLLGAGAGSSPMGRARLEELSQAYPDGNLNKEQIHGGH</sequence>
<evidence type="ECO:0000313" key="2">
    <source>
        <dbReference type="Proteomes" id="UP001399917"/>
    </source>
</evidence>
<dbReference type="InterPro" id="IPR011739">
    <property type="entry name" value="GTA_rcc01693"/>
</dbReference>
<name>A0ABP7KES6_9RHOB</name>
<proteinExistence type="predicted"/>
<dbReference type="InterPro" id="IPR019056">
    <property type="entry name" value="Phage_TAC_6"/>
</dbReference>
<keyword evidence="2" id="KW-1185">Reference proteome</keyword>
<dbReference type="Pfam" id="PF09550">
    <property type="entry name" value="Phage_TAC_6"/>
    <property type="match status" value="1"/>
</dbReference>
<accession>A0ABP7KES6</accession>
<gene>
    <name evidence="1" type="ORF">GCM10022404_23640</name>
</gene>
<dbReference type="RefSeq" id="WP_344847397.1">
    <property type="nucleotide sequence ID" value="NZ_BAABDF010000007.1"/>
</dbReference>
<evidence type="ECO:0000313" key="1">
    <source>
        <dbReference type="EMBL" id="GAA3873061.1"/>
    </source>
</evidence>
<reference evidence="2" key="1">
    <citation type="journal article" date="2019" name="Int. J. Syst. Evol. Microbiol.">
        <title>The Global Catalogue of Microorganisms (GCM) 10K type strain sequencing project: providing services to taxonomists for standard genome sequencing and annotation.</title>
        <authorList>
            <consortium name="The Broad Institute Genomics Platform"/>
            <consortium name="The Broad Institute Genome Sequencing Center for Infectious Disease"/>
            <person name="Wu L."/>
            <person name="Ma J."/>
        </authorList>
    </citation>
    <scope>NUCLEOTIDE SEQUENCE [LARGE SCALE GENOMIC DNA]</scope>
    <source>
        <strain evidence="2">JCM 17190</strain>
    </source>
</reference>
<evidence type="ECO:0008006" key="3">
    <source>
        <dbReference type="Google" id="ProtNLM"/>
    </source>
</evidence>